<dbReference type="AlphaFoldDB" id="A0AAD3XFJ6"/>
<accession>A0AAD3XFJ6</accession>
<evidence type="ECO:0000313" key="7">
    <source>
        <dbReference type="Proteomes" id="UP001279734"/>
    </source>
</evidence>
<evidence type="ECO:0000313" key="6">
    <source>
        <dbReference type="EMBL" id="GMH02835.1"/>
    </source>
</evidence>
<dbReference type="GO" id="GO:0006952">
    <property type="term" value="P:defense response"/>
    <property type="evidence" value="ECO:0007669"/>
    <property type="project" value="UniProtKB-KW"/>
</dbReference>
<gene>
    <name evidence="6" type="ORF">Nepgr_004674</name>
</gene>
<protein>
    <recommendedName>
        <fullName evidence="5">Disease resistance N-terminal domain-containing protein</fullName>
    </recommendedName>
</protein>
<keyword evidence="1" id="KW-0677">Repeat</keyword>
<evidence type="ECO:0000256" key="3">
    <source>
        <dbReference type="ARBA" id="ARBA00022821"/>
    </source>
</evidence>
<comment type="caution">
    <text evidence="6">The sequence shown here is derived from an EMBL/GenBank/DDBJ whole genome shotgun (WGS) entry which is preliminary data.</text>
</comment>
<evidence type="ECO:0000256" key="4">
    <source>
        <dbReference type="SAM" id="Coils"/>
    </source>
</evidence>
<dbReference type="InterPro" id="IPR041118">
    <property type="entry name" value="Rx_N"/>
</dbReference>
<evidence type="ECO:0000256" key="2">
    <source>
        <dbReference type="ARBA" id="ARBA00022741"/>
    </source>
</evidence>
<dbReference type="Pfam" id="PF18052">
    <property type="entry name" value="Rx_N"/>
    <property type="match status" value="1"/>
</dbReference>
<feature type="domain" description="Disease resistance N-terminal" evidence="5">
    <location>
        <begin position="4"/>
        <end position="94"/>
    </location>
</feature>
<sequence>MDAVVTAATNWIGSQIIDEASLLIGVEDQIRNLQDELKCMQRYIQDAEDRQGEDGGDGQVAIFATKIREIAFHAEDVIDIYILKVQSRTIENIWKSRSSVEFPGSNEASRKHP</sequence>
<proteinExistence type="predicted"/>
<dbReference type="Proteomes" id="UP001279734">
    <property type="component" value="Unassembled WGS sequence"/>
</dbReference>
<dbReference type="CDD" id="cd14798">
    <property type="entry name" value="RX-CC_like"/>
    <property type="match status" value="1"/>
</dbReference>
<evidence type="ECO:0000259" key="5">
    <source>
        <dbReference type="Pfam" id="PF18052"/>
    </source>
</evidence>
<dbReference type="GO" id="GO:0000166">
    <property type="term" value="F:nucleotide binding"/>
    <property type="evidence" value="ECO:0007669"/>
    <property type="project" value="UniProtKB-KW"/>
</dbReference>
<keyword evidence="7" id="KW-1185">Reference proteome</keyword>
<keyword evidence="4" id="KW-0175">Coiled coil</keyword>
<dbReference type="Gene3D" id="1.20.5.4130">
    <property type="match status" value="1"/>
</dbReference>
<dbReference type="InterPro" id="IPR038005">
    <property type="entry name" value="RX-like_CC"/>
</dbReference>
<feature type="coiled-coil region" evidence="4">
    <location>
        <begin position="23"/>
        <end position="50"/>
    </location>
</feature>
<evidence type="ECO:0000256" key="1">
    <source>
        <dbReference type="ARBA" id="ARBA00022737"/>
    </source>
</evidence>
<organism evidence="6 7">
    <name type="scientific">Nepenthes gracilis</name>
    <name type="common">Slender pitcher plant</name>
    <dbReference type="NCBI Taxonomy" id="150966"/>
    <lineage>
        <taxon>Eukaryota</taxon>
        <taxon>Viridiplantae</taxon>
        <taxon>Streptophyta</taxon>
        <taxon>Embryophyta</taxon>
        <taxon>Tracheophyta</taxon>
        <taxon>Spermatophyta</taxon>
        <taxon>Magnoliopsida</taxon>
        <taxon>eudicotyledons</taxon>
        <taxon>Gunneridae</taxon>
        <taxon>Pentapetalae</taxon>
        <taxon>Caryophyllales</taxon>
        <taxon>Nepenthaceae</taxon>
        <taxon>Nepenthes</taxon>
    </lineage>
</organism>
<name>A0AAD3XFJ6_NEPGR</name>
<keyword evidence="3" id="KW-0611">Plant defense</keyword>
<dbReference type="EMBL" id="BSYO01000004">
    <property type="protein sequence ID" value="GMH02835.1"/>
    <property type="molecule type" value="Genomic_DNA"/>
</dbReference>
<reference evidence="6" key="1">
    <citation type="submission" date="2023-05" db="EMBL/GenBank/DDBJ databases">
        <title>Nepenthes gracilis genome sequencing.</title>
        <authorList>
            <person name="Fukushima K."/>
        </authorList>
    </citation>
    <scope>NUCLEOTIDE SEQUENCE</scope>
    <source>
        <strain evidence="6">SING2019-196</strain>
    </source>
</reference>
<keyword evidence="2" id="KW-0547">Nucleotide-binding</keyword>